<evidence type="ECO:0000313" key="3">
    <source>
        <dbReference type="Proteomes" id="UP000249393"/>
    </source>
</evidence>
<evidence type="ECO:0000256" key="1">
    <source>
        <dbReference type="SAM" id="Phobius"/>
    </source>
</evidence>
<feature type="transmembrane region" description="Helical" evidence="1">
    <location>
        <begin position="20"/>
        <end position="47"/>
    </location>
</feature>
<dbReference type="Proteomes" id="UP000249393">
    <property type="component" value="Unassembled WGS sequence"/>
</dbReference>
<dbReference type="EMBL" id="QFQZ01000116">
    <property type="protein sequence ID" value="PZR30741.1"/>
    <property type="molecule type" value="Genomic_DNA"/>
</dbReference>
<name>A0A2W5X2F6_9CAUL</name>
<keyword evidence="1" id="KW-0812">Transmembrane</keyword>
<sequence>MLLAIALHGRLYGAMQKLSFFWFLLEQASLHGAGALSAATTLLVFLLPERRKASRLCLLPALWLFPLPLGAIFYEGGMKTAGWIGYVSVLILVAYIVVTGWSVFTLEGRRGFAIVCALLNAPFILLSSLVLGLASGGTWL</sequence>
<dbReference type="AlphaFoldDB" id="A0A2W5X2F6"/>
<accession>A0A2W5X2F6</accession>
<proteinExistence type="predicted"/>
<gene>
    <name evidence="2" type="ORF">DI526_21665</name>
</gene>
<evidence type="ECO:0000313" key="2">
    <source>
        <dbReference type="EMBL" id="PZR30741.1"/>
    </source>
</evidence>
<feature type="transmembrane region" description="Helical" evidence="1">
    <location>
        <begin position="111"/>
        <end position="134"/>
    </location>
</feature>
<reference evidence="2 3" key="1">
    <citation type="submission" date="2017-08" db="EMBL/GenBank/DDBJ databases">
        <title>Infants hospitalized years apart are colonized by the same room-sourced microbial strains.</title>
        <authorList>
            <person name="Brooks B."/>
            <person name="Olm M.R."/>
            <person name="Firek B.A."/>
            <person name="Baker R."/>
            <person name="Thomas B.C."/>
            <person name="Morowitz M.J."/>
            <person name="Banfield J.F."/>
        </authorList>
    </citation>
    <scope>NUCLEOTIDE SEQUENCE [LARGE SCALE GENOMIC DNA]</scope>
    <source>
        <strain evidence="2">S2_003_000_R2_4</strain>
    </source>
</reference>
<keyword evidence="1" id="KW-1133">Transmembrane helix</keyword>
<protein>
    <submittedName>
        <fullName evidence="2">Uncharacterized protein</fullName>
    </submittedName>
</protein>
<dbReference type="RefSeq" id="WP_304282742.1">
    <property type="nucleotide sequence ID" value="NZ_QFQZ01000116.1"/>
</dbReference>
<comment type="caution">
    <text evidence="2">The sequence shown here is derived from an EMBL/GenBank/DDBJ whole genome shotgun (WGS) entry which is preliminary data.</text>
</comment>
<keyword evidence="1" id="KW-0472">Membrane</keyword>
<feature type="transmembrane region" description="Helical" evidence="1">
    <location>
        <begin position="56"/>
        <end position="74"/>
    </location>
</feature>
<organism evidence="2 3">
    <name type="scientific">Caulobacter segnis</name>
    <dbReference type="NCBI Taxonomy" id="88688"/>
    <lineage>
        <taxon>Bacteria</taxon>
        <taxon>Pseudomonadati</taxon>
        <taxon>Pseudomonadota</taxon>
        <taxon>Alphaproteobacteria</taxon>
        <taxon>Caulobacterales</taxon>
        <taxon>Caulobacteraceae</taxon>
        <taxon>Caulobacter</taxon>
    </lineage>
</organism>
<feature type="transmembrane region" description="Helical" evidence="1">
    <location>
        <begin position="80"/>
        <end position="104"/>
    </location>
</feature>